<reference evidence="2" key="1">
    <citation type="submission" date="2014-09" db="EMBL/GenBank/DDBJ databases">
        <authorList>
            <person name="Magalhaes I.L.F."/>
            <person name="Oliveira U."/>
            <person name="Santos F.R."/>
            <person name="Vidigal T.H.D.A."/>
            <person name="Brescovit A.D."/>
            <person name="Santos A.J."/>
        </authorList>
    </citation>
    <scope>NUCLEOTIDE SEQUENCE</scope>
    <source>
        <tissue evidence="2">Shoot tissue taken approximately 20 cm above the soil surface</tissue>
    </source>
</reference>
<dbReference type="EMBL" id="GBRH01251083">
    <property type="protein sequence ID" value="JAD46812.1"/>
    <property type="molecule type" value="Transcribed_RNA"/>
</dbReference>
<reference evidence="2" key="2">
    <citation type="journal article" date="2015" name="Data Brief">
        <title>Shoot transcriptome of the giant reed, Arundo donax.</title>
        <authorList>
            <person name="Barrero R.A."/>
            <person name="Guerrero F.D."/>
            <person name="Moolhuijzen P."/>
            <person name="Goolsby J.A."/>
            <person name="Tidwell J."/>
            <person name="Bellgard S.E."/>
            <person name="Bellgard M.I."/>
        </authorList>
    </citation>
    <scope>NUCLEOTIDE SEQUENCE</scope>
    <source>
        <tissue evidence="2">Shoot tissue taken approximately 20 cm above the soil surface</tissue>
    </source>
</reference>
<evidence type="ECO:0000313" key="2">
    <source>
        <dbReference type="EMBL" id="JAD46812.1"/>
    </source>
</evidence>
<feature type="compositionally biased region" description="Basic residues" evidence="1">
    <location>
        <begin position="14"/>
        <end position="26"/>
    </location>
</feature>
<accession>A0A0A9AI80</accession>
<feature type="region of interest" description="Disordered" evidence="1">
    <location>
        <begin position="1"/>
        <end position="26"/>
    </location>
</feature>
<proteinExistence type="predicted"/>
<name>A0A0A9AI80_ARUDO</name>
<protein>
    <submittedName>
        <fullName evidence="2">Uncharacterized protein</fullName>
    </submittedName>
</protein>
<sequence>MQIHRLGPRVGWKLPRRCRSRGRRRP</sequence>
<dbReference type="AlphaFoldDB" id="A0A0A9AI80"/>
<evidence type="ECO:0000256" key="1">
    <source>
        <dbReference type="SAM" id="MobiDB-lite"/>
    </source>
</evidence>
<organism evidence="2">
    <name type="scientific">Arundo donax</name>
    <name type="common">Giant reed</name>
    <name type="synonym">Donax arundinaceus</name>
    <dbReference type="NCBI Taxonomy" id="35708"/>
    <lineage>
        <taxon>Eukaryota</taxon>
        <taxon>Viridiplantae</taxon>
        <taxon>Streptophyta</taxon>
        <taxon>Embryophyta</taxon>
        <taxon>Tracheophyta</taxon>
        <taxon>Spermatophyta</taxon>
        <taxon>Magnoliopsida</taxon>
        <taxon>Liliopsida</taxon>
        <taxon>Poales</taxon>
        <taxon>Poaceae</taxon>
        <taxon>PACMAD clade</taxon>
        <taxon>Arundinoideae</taxon>
        <taxon>Arundineae</taxon>
        <taxon>Arundo</taxon>
    </lineage>
</organism>